<feature type="signal peptide" evidence="2">
    <location>
        <begin position="1"/>
        <end position="18"/>
    </location>
</feature>
<feature type="chain" id="PRO_5021286339" evidence="2">
    <location>
        <begin position="19"/>
        <end position="358"/>
    </location>
</feature>
<feature type="compositionally biased region" description="Basic and acidic residues" evidence="1">
    <location>
        <begin position="248"/>
        <end position="265"/>
    </location>
</feature>
<proteinExistence type="predicted"/>
<dbReference type="EMBL" id="QEAM01000124">
    <property type="protein sequence ID" value="TPX45892.1"/>
    <property type="molecule type" value="Genomic_DNA"/>
</dbReference>
<feature type="compositionally biased region" description="Low complexity" evidence="1">
    <location>
        <begin position="348"/>
        <end position="358"/>
    </location>
</feature>
<dbReference type="AlphaFoldDB" id="A0A507D348"/>
<name>A0A507D348_9FUNG</name>
<organism evidence="3 4">
    <name type="scientific">Synchytrium endobioticum</name>
    <dbReference type="NCBI Taxonomy" id="286115"/>
    <lineage>
        <taxon>Eukaryota</taxon>
        <taxon>Fungi</taxon>
        <taxon>Fungi incertae sedis</taxon>
        <taxon>Chytridiomycota</taxon>
        <taxon>Chytridiomycota incertae sedis</taxon>
        <taxon>Chytridiomycetes</taxon>
        <taxon>Synchytriales</taxon>
        <taxon>Synchytriaceae</taxon>
        <taxon>Synchytrium</taxon>
    </lineage>
</organism>
<keyword evidence="2" id="KW-0732">Signal</keyword>
<sequence length="358" mass="39669">MIRTLLVVAAICLPLVSAAINWIRIANGLPRGMSMLYQSLNFLPANDDCQMLLAPDPRNPTSLSQYAQWLSEETKYISKTQEGPVIVVGSDLNSLRRCTQWLSDGYSFIDDMTGTLLRGFFPLTEEEKSEGQSMVVLSDRQLLEYADQFDCMTRLHGTIGSSSTEVFDFAIPALPVLEDLPWAYTLQKYQELYRVNYLFSLYKVQARIQIVTKICEKLAEAHPGYDMSLLENNIEYWQALLNRKLSECDNGRPTRDPRNLLERNDLPPWTPSRHSDPSSVMPATRRMRWGGMAGDIAGPSHGSYAHGSPSNQHGVDSSFGGHGLGRPYNADPNINSAGPSGSDRMCNPGSPEGSPGGS</sequence>
<dbReference type="Proteomes" id="UP000320475">
    <property type="component" value="Unassembled WGS sequence"/>
</dbReference>
<gene>
    <name evidence="3" type="ORF">SeLEV6574_g03571</name>
</gene>
<accession>A0A507D348</accession>
<evidence type="ECO:0000313" key="3">
    <source>
        <dbReference type="EMBL" id="TPX45892.1"/>
    </source>
</evidence>
<feature type="region of interest" description="Disordered" evidence="1">
    <location>
        <begin position="248"/>
        <end position="358"/>
    </location>
</feature>
<evidence type="ECO:0000313" key="4">
    <source>
        <dbReference type="Proteomes" id="UP000320475"/>
    </source>
</evidence>
<protein>
    <submittedName>
        <fullName evidence="3">Uncharacterized protein</fullName>
    </submittedName>
</protein>
<evidence type="ECO:0000256" key="1">
    <source>
        <dbReference type="SAM" id="MobiDB-lite"/>
    </source>
</evidence>
<reference evidence="3 4" key="1">
    <citation type="journal article" date="2019" name="Sci. Rep.">
        <title>Comparative genomics of chytrid fungi reveal insights into the obligate biotrophic and pathogenic lifestyle of Synchytrium endobioticum.</title>
        <authorList>
            <person name="van de Vossenberg B.T.L.H."/>
            <person name="Warris S."/>
            <person name="Nguyen H.D.T."/>
            <person name="van Gent-Pelzer M.P.E."/>
            <person name="Joly D.L."/>
            <person name="van de Geest H.C."/>
            <person name="Bonants P.J.M."/>
            <person name="Smith D.S."/>
            <person name="Levesque C.A."/>
            <person name="van der Lee T.A.J."/>
        </authorList>
    </citation>
    <scope>NUCLEOTIDE SEQUENCE [LARGE SCALE GENOMIC DNA]</scope>
    <source>
        <strain evidence="3 4">LEV6574</strain>
    </source>
</reference>
<evidence type="ECO:0000256" key="2">
    <source>
        <dbReference type="SAM" id="SignalP"/>
    </source>
</evidence>
<comment type="caution">
    <text evidence="3">The sequence shown here is derived from an EMBL/GenBank/DDBJ whole genome shotgun (WGS) entry which is preliminary data.</text>
</comment>